<feature type="region of interest" description="Disordered" evidence="1">
    <location>
        <begin position="1"/>
        <end position="24"/>
    </location>
</feature>
<feature type="compositionally biased region" description="Basic and acidic residues" evidence="1">
    <location>
        <begin position="15"/>
        <end position="24"/>
    </location>
</feature>
<dbReference type="Proteomes" id="UP000028999">
    <property type="component" value="Unassembled WGS sequence"/>
</dbReference>
<keyword evidence="3" id="KW-1185">Reference proteome</keyword>
<dbReference type="PaxDb" id="3708-A0A078FD72"/>
<name>A0A078FD72_BRANA</name>
<proteinExistence type="predicted"/>
<dbReference type="AlphaFoldDB" id="A0A078FD72"/>
<protein>
    <submittedName>
        <fullName evidence="2">BnaC08g44530D protein</fullName>
    </submittedName>
</protein>
<dbReference type="Gramene" id="CDY09998">
    <property type="protein sequence ID" value="CDY09998"/>
    <property type="gene ID" value="GSBRNA2T00031778001"/>
</dbReference>
<evidence type="ECO:0000313" key="2">
    <source>
        <dbReference type="EMBL" id="CDY09998.1"/>
    </source>
</evidence>
<reference evidence="2 3" key="1">
    <citation type="journal article" date="2014" name="Science">
        <title>Plant genetics. Early allopolyploid evolution in the post-Neolithic Brassica napus oilseed genome.</title>
        <authorList>
            <person name="Chalhoub B."/>
            <person name="Denoeud F."/>
            <person name="Liu S."/>
            <person name="Parkin I.A."/>
            <person name="Tang H."/>
            <person name="Wang X."/>
            <person name="Chiquet J."/>
            <person name="Belcram H."/>
            <person name="Tong C."/>
            <person name="Samans B."/>
            <person name="Correa M."/>
            <person name="Da Silva C."/>
            <person name="Just J."/>
            <person name="Falentin C."/>
            <person name="Koh C.S."/>
            <person name="Le Clainche I."/>
            <person name="Bernard M."/>
            <person name="Bento P."/>
            <person name="Noel B."/>
            <person name="Labadie K."/>
            <person name="Alberti A."/>
            <person name="Charles M."/>
            <person name="Arnaud D."/>
            <person name="Guo H."/>
            <person name="Daviaud C."/>
            <person name="Alamery S."/>
            <person name="Jabbari K."/>
            <person name="Zhao M."/>
            <person name="Edger P.P."/>
            <person name="Chelaifa H."/>
            <person name="Tack D."/>
            <person name="Lassalle G."/>
            <person name="Mestiri I."/>
            <person name="Schnel N."/>
            <person name="Le Paslier M.C."/>
            <person name="Fan G."/>
            <person name="Renault V."/>
            <person name="Bayer P.E."/>
            <person name="Golicz A.A."/>
            <person name="Manoli S."/>
            <person name="Lee T.H."/>
            <person name="Thi V.H."/>
            <person name="Chalabi S."/>
            <person name="Hu Q."/>
            <person name="Fan C."/>
            <person name="Tollenaere R."/>
            <person name="Lu Y."/>
            <person name="Battail C."/>
            <person name="Shen J."/>
            <person name="Sidebottom C.H."/>
            <person name="Wang X."/>
            <person name="Canaguier A."/>
            <person name="Chauveau A."/>
            <person name="Berard A."/>
            <person name="Deniot G."/>
            <person name="Guan M."/>
            <person name="Liu Z."/>
            <person name="Sun F."/>
            <person name="Lim Y.P."/>
            <person name="Lyons E."/>
            <person name="Town C.D."/>
            <person name="Bancroft I."/>
            <person name="Wang X."/>
            <person name="Meng J."/>
            <person name="Ma J."/>
            <person name="Pires J.C."/>
            <person name="King G.J."/>
            <person name="Brunel D."/>
            <person name="Delourme R."/>
            <person name="Renard M."/>
            <person name="Aury J.M."/>
            <person name="Adams K.L."/>
            <person name="Batley J."/>
            <person name="Snowdon R.J."/>
            <person name="Tost J."/>
            <person name="Edwards D."/>
            <person name="Zhou Y."/>
            <person name="Hua W."/>
            <person name="Sharpe A.G."/>
            <person name="Paterson A.H."/>
            <person name="Guan C."/>
            <person name="Wincker P."/>
        </authorList>
    </citation>
    <scope>NUCLEOTIDE SEQUENCE [LARGE SCALE GENOMIC DNA]</scope>
    <source>
        <strain evidence="3">cv. Darmor-bzh</strain>
    </source>
</reference>
<dbReference type="EMBL" id="LK032000">
    <property type="protein sequence ID" value="CDY09998.1"/>
    <property type="molecule type" value="Genomic_DNA"/>
</dbReference>
<evidence type="ECO:0000256" key="1">
    <source>
        <dbReference type="SAM" id="MobiDB-lite"/>
    </source>
</evidence>
<accession>A0A078FD72</accession>
<gene>
    <name evidence="2" type="primary">BnaC08g44530D</name>
    <name evidence="2" type="ORF">GSBRNA2T00031778001</name>
</gene>
<sequence>MDPTELKRVFQMFDKNGDEDRRER</sequence>
<evidence type="ECO:0000313" key="3">
    <source>
        <dbReference type="Proteomes" id="UP000028999"/>
    </source>
</evidence>
<organism evidence="2 3">
    <name type="scientific">Brassica napus</name>
    <name type="common">Rape</name>
    <dbReference type="NCBI Taxonomy" id="3708"/>
    <lineage>
        <taxon>Eukaryota</taxon>
        <taxon>Viridiplantae</taxon>
        <taxon>Streptophyta</taxon>
        <taxon>Embryophyta</taxon>
        <taxon>Tracheophyta</taxon>
        <taxon>Spermatophyta</taxon>
        <taxon>Magnoliopsida</taxon>
        <taxon>eudicotyledons</taxon>
        <taxon>Gunneridae</taxon>
        <taxon>Pentapetalae</taxon>
        <taxon>rosids</taxon>
        <taxon>malvids</taxon>
        <taxon>Brassicales</taxon>
        <taxon>Brassicaceae</taxon>
        <taxon>Brassiceae</taxon>
        <taxon>Brassica</taxon>
    </lineage>
</organism>